<dbReference type="InterPro" id="IPR012337">
    <property type="entry name" value="RNaseH-like_sf"/>
</dbReference>
<protein>
    <recommendedName>
        <fullName evidence="5">RNase H type-1 domain-containing protein</fullName>
    </recommendedName>
</protein>
<dbReference type="SUPFAM" id="SSF53098">
    <property type="entry name" value="Ribonuclease H-like"/>
    <property type="match status" value="1"/>
</dbReference>
<gene>
    <name evidence="3" type="ORF">GIB67_014161</name>
</gene>
<dbReference type="EMBL" id="JACGCM010000879">
    <property type="protein sequence ID" value="KAF6164930.1"/>
    <property type="molecule type" value="Genomic_DNA"/>
</dbReference>
<keyword evidence="4" id="KW-1185">Reference proteome</keyword>
<dbReference type="Proteomes" id="UP000541444">
    <property type="component" value="Unassembled WGS sequence"/>
</dbReference>
<sequence length="503" mass="56771">MDLWEIESAFPRVPTNSNSAPNGAPSYAEMAKESEGQSCSLEQLPTPGRRGDFPSIKVPIEAHKRGLNRNRYNLVCRLDLQKILIVKARAQAIDFWKLKRFCRLIPVGKGYIRIFLGNEEDRNKIWSAGPWVIGKQLLRLSPWSPFFDPEMQKNSDAFVWVKFLGLGVKFWEVKTLMSLGRTLVPVPKKIMVDVDEGDFWQRVEHESTLKFCSHCKIIGYTLGNLWCLWQIGLQDPLLVTGSPQQITITYDGILISTIHGMVTTSARRVLWVDMANIAALYLLWLAIGDFNCIRNWDEWSGVKEAANLSANSMSNNCFDLAIVVALGIPIKARPLPHVQSCTWALPWFQEVMINMGAVAMGSPGIAGTGVVTRNHCGEVIGVLSHGVGIKTLFYSECEAVIGALFWVAQRSWKNIWIEANFQSTITSFARNQASWPHRARWNRIKNSFETLRFTHCWKEANFSVIQVAKRSRYLSADCKEYTLLEIGISLGNLGFTDNIVSIL</sequence>
<dbReference type="InterPro" id="IPR002156">
    <property type="entry name" value="RNaseH_domain"/>
</dbReference>
<evidence type="ECO:0000313" key="4">
    <source>
        <dbReference type="Proteomes" id="UP000541444"/>
    </source>
</evidence>
<comment type="caution">
    <text evidence="3">The sequence shown here is derived from an EMBL/GenBank/DDBJ whole genome shotgun (WGS) entry which is preliminary data.</text>
</comment>
<proteinExistence type="predicted"/>
<accession>A0A7J7ND47</accession>
<evidence type="ECO:0000313" key="3">
    <source>
        <dbReference type="EMBL" id="KAF6164930.1"/>
    </source>
</evidence>
<dbReference type="Gene3D" id="3.30.420.10">
    <property type="entry name" value="Ribonuclease H-like superfamily/Ribonuclease H"/>
    <property type="match status" value="1"/>
</dbReference>
<reference evidence="3 4" key="1">
    <citation type="journal article" date="2020" name="IScience">
        <title>Genome Sequencing of the Endangered Kingdonia uniflora (Circaeasteraceae, Ranunculales) Reveals Potential Mechanisms of Evolutionary Specialization.</title>
        <authorList>
            <person name="Sun Y."/>
            <person name="Deng T."/>
            <person name="Zhang A."/>
            <person name="Moore M.J."/>
            <person name="Landis J.B."/>
            <person name="Lin N."/>
            <person name="Zhang H."/>
            <person name="Zhang X."/>
            <person name="Huang J."/>
            <person name="Zhang X."/>
            <person name="Sun H."/>
            <person name="Wang H."/>
        </authorList>
    </citation>
    <scope>NUCLEOTIDE SEQUENCE [LARGE SCALE GENOMIC DNA]</scope>
    <source>
        <strain evidence="3">TB1705</strain>
        <tissue evidence="3">Leaf</tissue>
    </source>
</reference>
<feature type="domain" description="DUF4283" evidence="2">
    <location>
        <begin position="69"/>
        <end position="150"/>
    </location>
</feature>
<dbReference type="Pfam" id="PF14111">
    <property type="entry name" value="DUF4283"/>
    <property type="match status" value="1"/>
</dbReference>
<evidence type="ECO:0000259" key="2">
    <source>
        <dbReference type="Pfam" id="PF14111"/>
    </source>
</evidence>
<name>A0A7J7ND47_9MAGN</name>
<dbReference type="GO" id="GO:0004523">
    <property type="term" value="F:RNA-DNA hybrid ribonuclease activity"/>
    <property type="evidence" value="ECO:0007669"/>
    <property type="project" value="InterPro"/>
</dbReference>
<dbReference type="Pfam" id="PF13456">
    <property type="entry name" value="RVT_3"/>
    <property type="match status" value="1"/>
</dbReference>
<dbReference type="InterPro" id="IPR036397">
    <property type="entry name" value="RNaseH_sf"/>
</dbReference>
<dbReference type="OrthoDB" id="1423431at2759"/>
<evidence type="ECO:0008006" key="5">
    <source>
        <dbReference type="Google" id="ProtNLM"/>
    </source>
</evidence>
<dbReference type="PANTHER" id="PTHR31286">
    <property type="entry name" value="GLYCINE-RICH CELL WALL STRUCTURAL PROTEIN 1.8-LIKE"/>
    <property type="match status" value="1"/>
</dbReference>
<dbReference type="InterPro" id="IPR025558">
    <property type="entry name" value="DUF4283"/>
</dbReference>
<dbReference type="PANTHER" id="PTHR31286:SF60">
    <property type="entry name" value="PROTEIN, PUTATIVE-RELATED"/>
    <property type="match status" value="1"/>
</dbReference>
<organism evidence="3 4">
    <name type="scientific">Kingdonia uniflora</name>
    <dbReference type="NCBI Taxonomy" id="39325"/>
    <lineage>
        <taxon>Eukaryota</taxon>
        <taxon>Viridiplantae</taxon>
        <taxon>Streptophyta</taxon>
        <taxon>Embryophyta</taxon>
        <taxon>Tracheophyta</taxon>
        <taxon>Spermatophyta</taxon>
        <taxon>Magnoliopsida</taxon>
        <taxon>Ranunculales</taxon>
        <taxon>Circaeasteraceae</taxon>
        <taxon>Kingdonia</taxon>
    </lineage>
</organism>
<dbReference type="AlphaFoldDB" id="A0A7J7ND47"/>
<dbReference type="CDD" id="cd06222">
    <property type="entry name" value="RNase_H_like"/>
    <property type="match status" value="1"/>
</dbReference>
<dbReference type="GO" id="GO:0003676">
    <property type="term" value="F:nucleic acid binding"/>
    <property type="evidence" value="ECO:0007669"/>
    <property type="project" value="InterPro"/>
</dbReference>
<evidence type="ECO:0000259" key="1">
    <source>
        <dbReference type="Pfam" id="PF13456"/>
    </source>
</evidence>
<feature type="domain" description="RNase H type-1" evidence="1">
    <location>
        <begin position="361"/>
        <end position="470"/>
    </location>
</feature>
<dbReference type="InterPro" id="IPR044730">
    <property type="entry name" value="RNase_H-like_dom_plant"/>
</dbReference>
<dbReference type="InterPro" id="IPR040256">
    <property type="entry name" value="At4g02000-like"/>
</dbReference>